<dbReference type="SUPFAM" id="SSF56300">
    <property type="entry name" value="Metallo-dependent phosphatases"/>
    <property type="match status" value="1"/>
</dbReference>
<dbReference type="AlphaFoldDB" id="A0A2S5BGD6"/>
<comment type="caution">
    <text evidence="10">The sequence shown here is derived from an EMBL/GenBank/DDBJ whole genome shotgun (WGS) entry which is preliminary data.</text>
</comment>
<evidence type="ECO:0000256" key="7">
    <source>
        <dbReference type="SAM" id="MobiDB-lite"/>
    </source>
</evidence>
<dbReference type="Pfam" id="PF00149">
    <property type="entry name" value="Metallophos"/>
    <property type="match status" value="1"/>
</dbReference>
<gene>
    <name evidence="10" type="ORF">BMF94_0918</name>
</gene>
<name>A0A2S5BGD6_9BASI</name>
<evidence type="ECO:0000313" key="11">
    <source>
        <dbReference type="Proteomes" id="UP000237144"/>
    </source>
</evidence>
<dbReference type="CDD" id="cd00838">
    <property type="entry name" value="MPP_superfamily"/>
    <property type="match status" value="1"/>
</dbReference>
<keyword evidence="4" id="KW-0333">Golgi apparatus</keyword>
<evidence type="ECO:0000313" key="10">
    <source>
        <dbReference type="EMBL" id="POY75838.1"/>
    </source>
</evidence>
<dbReference type="GO" id="GO:0016787">
    <property type="term" value="F:hydrolase activity"/>
    <property type="evidence" value="ECO:0007669"/>
    <property type="project" value="InterPro"/>
</dbReference>
<evidence type="ECO:0000256" key="1">
    <source>
        <dbReference type="ARBA" id="ARBA00004653"/>
    </source>
</evidence>
<sequence>MQRNARSRDARRRDEEQKAGSLTPDVSRSGSPNPGYGTHRNRRRPNRVVLLLAALATVLVLEAATRSTRAAVVDLAYLFRYKLLDHAYDEQWTSPIWALVGLRAAACSLRKEPLVFVPGDASVAIVWESNACQDGQDWRLRWRHGGSSDWHSAPVHVTTVRPNRLVYTAPVDTAHETRIDYELALSSFSDRVKTKRKYSIAWRRPERHPHTINIACVADNQFNVRTFRRVLLRLAAFGRSGGLSPAYFAPDSRHRRPDLLLHAGDVVQDPDNHAQWQTDFWDALTRGGLGYPFGQETPLLLARGNHDWDATGSNAYTGGPGLRAGTIDLQDDELAKRGTYLAYSPHPRMRIVVLDSNLPTDAEQLEQERWLLWELGQPTWSEASLKVAVVHTAPWIEWWDRRAWNEGGERRWSSYVRERLVPLLSRADCMLVLSGHSHAYTRGFVPHELVPALTRFDSSTALPDDVLAQLESKPWQRAGSPDDRLATVSEPGLVAVTFGGAGGTLDVDRVEDWHVLDRSVSGRYHFGWMSVSFGGRNGQEAPAVAALDAVDEQTRVYEVKGRPRCRAGQQSVGLTSFGAFFMLLGVIMLFDGPLIALGNILFVSGLPLIIGPRKTFYFFARKNKLRGSVSFLAGIVLVFLKYPFFGVVIEMFGFLNLFGDFFPVVLSFMRQLPVIGHFLSAPGVRQMTDRLCGVRKQSPV</sequence>
<feature type="compositionally biased region" description="Basic and acidic residues" evidence="7">
    <location>
        <begin position="1"/>
        <end position="18"/>
    </location>
</feature>
<evidence type="ECO:0000256" key="3">
    <source>
        <dbReference type="ARBA" id="ARBA00022989"/>
    </source>
</evidence>
<feature type="region of interest" description="Disordered" evidence="7">
    <location>
        <begin position="1"/>
        <end position="41"/>
    </location>
</feature>
<dbReference type="OrthoDB" id="204784at2759"/>
<dbReference type="GO" id="GO:0005829">
    <property type="term" value="C:cytosol"/>
    <property type="evidence" value="ECO:0007669"/>
    <property type="project" value="GOC"/>
</dbReference>
<accession>A0A2S5BGD6</accession>
<dbReference type="InterPro" id="IPR029052">
    <property type="entry name" value="Metallo-depent_PP-like"/>
</dbReference>
<dbReference type="GO" id="GO:0005783">
    <property type="term" value="C:endoplasmic reticulum"/>
    <property type="evidence" value="ECO:0007669"/>
    <property type="project" value="TreeGrafter"/>
</dbReference>
<keyword evidence="3 8" id="KW-1133">Transmembrane helix</keyword>
<organism evidence="10 11">
    <name type="scientific">Rhodotorula taiwanensis</name>
    <dbReference type="NCBI Taxonomy" id="741276"/>
    <lineage>
        <taxon>Eukaryota</taxon>
        <taxon>Fungi</taxon>
        <taxon>Dikarya</taxon>
        <taxon>Basidiomycota</taxon>
        <taxon>Pucciniomycotina</taxon>
        <taxon>Microbotryomycetes</taxon>
        <taxon>Sporidiobolales</taxon>
        <taxon>Sporidiobolaceae</taxon>
        <taxon>Rhodotorula</taxon>
    </lineage>
</organism>
<reference evidence="10 11" key="1">
    <citation type="journal article" date="2018" name="Front. Microbiol.">
        <title>Prospects for Fungal Bioremediation of Acidic Radioactive Waste Sites: Characterization and Genome Sequence of Rhodotorula taiwanensis MD1149.</title>
        <authorList>
            <person name="Tkavc R."/>
            <person name="Matrosova V.Y."/>
            <person name="Grichenko O.E."/>
            <person name="Gostincar C."/>
            <person name="Volpe R.P."/>
            <person name="Klimenkova P."/>
            <person name="Gaidamakova E.K."/>
            <person name="Zhou C.E."/>
            <person name="Stewart B.J."/>
            <person name="Lyman M.G."/>
            <person name="Malfatti S.A."/>
            <person name="Rubinfeld B."/>
            <person name="Courtot M."/>
            <person name="Singh J."/>
            <person name="Dalgard C.L."/>
            <person name="Hamilton T."/>
            <person name="Frey K.G."/>
            <person name="Gunde-Cimerman N."/>
            <person name="Dugan L."/>
            <person name="Daly M.J."/>
        </authorList>
    </citation>
    <scope>NUCLEOTIDE SEQUENCE [LARGE SCALE GENOMIC DNA]</scope>
    <source>
        <strain evidence="10 11">MD1149</strain>
    </source>
</reference>
<protein>
    <submittedName>
        <fullName evidence="10">Calcineurin family phosphoesterase</fullName>
    </submittedName>
</protein>
<dbReference type="Gene3D" id="3.60.21.10">
    <property type="match status" value="1"/>
</dbReference>
<feature type="transmembrane region" description="Helical" evidence="8">
    <location>
        <begin position="631"/>
        <end position="655"/>
    </location>
</feature>
<feature type="transmembrane region" description="Helical" evidence="8">
    <location>
        <begin position="577"/>
        <end position="610"/>
    </location>
</feature>
<dbReference type="GO" id="GO:0042147">
    <property type="term" value="P:retrograde transport, endosome to Golgi"/>
    <property type="evidence" value="ECO:0007669"/>
    <property type="project" value="InterPro"/>
</dbReference>
<dbReference type="EMBL" id="PJQD01000009">
    <property type="protein sequence ID" value="POY75838.1"/>
    <property type="molecule type" value="Genomic_DNA"/>
</dbReference>
<comment type="similarity">
    <text evidence="6">Belongs to the GOT1 family.</text>
</comment>
<dbReference type="PANTHER" id="PTHR21493:SF9">
    <property type="entry name" value="GOLGI TRANSPORT PROTEIN 1-RELATED"/>
    <property type="match status" value="1"/>
</dbReference>
<evidence type="ECO:0000259" key="9">
    <source>
        <dbReference type="Pfam" id="PF00149"/>
    </source>
</evidence>
<keyword evidence="11" id="KW-1185">Reference proteome</keyword>
<keyword evidence="5 8" id="KW-0472">Membrane</keyword>
<evidence type="ECO:0000256" key="8">
    <source>
        <dbReference type="SAM" id="Phobius"/>
    </source>
</evidence>
<feature type="transmembrane region" description="Helical" evidence="8">
    <location>
        <begin position="48"/>
        <end position="65"/>
    </location>
</feature>
<evidence type="ECO:0000256" key="2">
    <source>
        <dbReference type="ARBA" id="ARBA00022692"/>
    </source>
</evidence>
<dbReference type="InterPro" id="IPR045176">
    <property type="entry name" value="Got1"/>
</dbReference>
<feature type="domain" description="Calcineurin-like phosphoesterase" evidence="9">
    <location>
        <begin position="213"/>
        <end position="440"/>
    </location>
</feature>
<comment type="subcellular location">
    <subcellularLocation>
        <location evidence="1">Golgi apparatus membrane</location>
        <topology evidence="1">Multi-pass membrane protein</topology>
    </subcellularLocation>
</comment>
<dbReference type="Proteomes" id="UP000237144">
    <property type="component" value="Unassembled WGS sequence"/>
</dbReference>
<evidence type="ECO:0000256" key="5">
    <source>
        <dbReference type="ARBA" id="ARBA00023136"/>
    </source>
</evidence>
<evidence type="ECO:0000256" key="4">
    <source>
        <dbReference type="ARBA" id="ARBA00023034"/>
    </source>
</evidence>
<dbReference type="GO" id="GO:0030134">
    <property type="term" value="C:COPII-coated ER to Golgi transport vesicle"/>
    <property type="evidence" value="ECO:0007669"/>
    <property type="project" value="TreeGrafter"/>
</dbReference>
<proteinExistence type="inferred from homology"/>
<dbReference type="STRING" id="741276.A0A2S5BGD6"/>
<dbReference type="Pfam" id="PF04178">
    <property type="entry name" value="Got1"/>
    <property type="match status" value="1"/>
</dbReference>
<dbReference type="GO" id="GO:0000139">
    <property type="term" value="C:Golgi membrane"/>
    <property type="evidence" value="ECO:0007669"/>
    <property type="project" value="UniProtKB-SubCell"/>
</dbReference>
<dbReference type="GO" id="GO:0000137">
    <property type="term" value="C:Golgi cis cisterna"/>
    <property type="evidence" value="ECO:0007669"/>
    <property type="project" value="TreeGrafter"/>
</dbReference>
<dbReference type="GO" id="GO:0006888">
    <property type="term" value="P:endoplasmic reticulum to Golgi vesicle-mediated transport"/>
    <property type="evidence" value="ECO:0007669"/>
    <property type="project" value="InterPro"/>
</dbReference>
<evidence type="ECO:0000256" key="6">
    <source>
        <dbReference type="ARBA" id="ARBA00025799"/>
    </source>
</evidence>
<keyword evidence="2 8" id="KW-0812">Transmembrane</keyword>
<dbReference type="InterPro" id="IPR007305">
    <property type="entry name" value="Vesicle_transpt_Got1/SFT2"/>
</dbReference>
<dbReference type="PANTHER" id="PTHR21493">
    <property type="entry name" value="CGI-141-RELATED/LIPASE CONTAINING PROTEIN"/>
    <property type="match status" value="1"/>
</dbReference>
<dbReference type="InterPro" id="IPR004843">
    <property type="entry name" value="Calcineurin-like_PHP"/>
</dbReference>